<dbReference type="NCBIfam" id="NF004076">
    <property type="entry name" value="PRK05581.1-4"/>
    <property type="match status" value="1"/>
</dbReference>
<comment type="catalytic activity">
    <reaction evidence="1 10 11">
        <text>D-ribulose 5-phosphate = D-xylulose 5-phosphate</text>
        <dbReference type="Rhea" id="RHEA:13677"/>
        <dbReference type="ChEBI" id="CHEBI:57737"/>
        <dbReference type="ChEBI" id="CHEBI:58121"/>
        <dbReference type="EC" id="5.1.3.1"/>
    </reaction>
</comment>
<comment type="cofactor">
    <cofactor evidence="3">
        <name>Co(2+)</name>
        <dbReference type="ChEBI" id="CHEBI:48828"/>
    </cofactor>
</comment>
<evidence type="ECO:0000256" key="2">
    <source>
        <dbReference type="ARBA" id="ARBA00001936"/>
    </source>
</evidence>
<reference evidence="15 16" key="1">
    <citation type="submission" date="2015-07" db="EMBL/GenBank/DDBJ databases">
        <authorList>
            <person name="Noorani M."/>
        </authorList>
    </citation>
    <scope>NUCLEOTIDE SEQUENCE [LARGE SCALE GENOMIC DNA]</scope>
    <source>
        <strain evidence="15 16">CECT 7802</strain>
    </source>
</reference>
<sequence>MSNSFDRSLKIAPSILAADFANFGAECEAVEAQGADWVHVDVMDGHFVPNISFGPATCAAIRPHIKGVMDVHLMIAPVDPFIDAFAHAGADVITAHVEAGPHIHRTLQAIRGAGAKAGLALNPGTPVEAAIPLLDDVDLVCVMTVNPGFGGQKFIHGQIAKIEALRAAIGDRPVHIEVDGGVDPVTAPHVVAAGADVLVAGSAVFKGGSVSDPDPYGINIAAIRKAAGDGSIRA</sequence>
<dbReference type="Proteomes" id="UP000049222">
    <property type="component" value="Unassembled WGS sequence"/>
</dbReference>
<dbReference type="GO" id="GO:0019323">
    <property type="term" value="P:pentose catabolic process"/>
    <property type="evidence" value="ECO:0007669"/>
    <property type="project" value="UniProtKB-UniRule"/>
</dbReference>
<accession>A0A0M6YIM5</accession>
<dbReference type="FunFam" id="3.20.20.70:FF:000004">
    <property type="entry name" value="Ribulose-phosphate 3-epimerase"/>
    <property type="match status" value="1"/>
</dbReference>
<dbReference type="NCBIfam" id="TIGR01163">
    <property type="entry name" value="rpe"/>
    <property type="match status" value="1"/>
</dbReference>
<keyword evidence="13" id="KW-0170">Cobalt</keyword>
<organism evidence="15 16">
    <name type="scientific">Jannaschia donghaensis</name>
    <dbReference type="NCBI Taxonomy" id="420998"/>
    <lineage>
        <taxon>Bacteria</taxon>
        <taxon>Pseudomonadati</taxon>
        <taxon>Pseudomonadota</taxon>
        <taxon>Alphaproteobacteria</taxon>
        <taxon>Rhodobacterales</taxon>
        <taxon>Roseobacteraceae</taxon>
        <taxon>Jannaschia</taxon>
    </lineage>
</organism>
<dbReference type="SUPFAM" id="SSF51366">
    <property type="entry name" value="Ribulose-phoshate binding barrel"/>
    <property type="match status" value="1"/>
</dbReference>
<feature type="binding site" evidence="10 13">
    <location>
        <position position="72"/>
    </location>
    <ligand>
        <name>a divalent metal cation</name>
        <dbReference type="ChEBI" id="CHEBI:60240"/>
    </ligand>
</feature>
<dbReference type="GO" id="GO:0005737">
    <property type="term" value="C:cytoplasm"/>
    <property type="evidence" value="ECO:0007669"/>
    <property type="project" value="UniProtKB-ARBA"/>
</dbReference>
<feature type="active site" description="Proton donor" evidence="10 12">
    <location>
        <position position="179"/>
    </location>
</feature>
<evidence type="ECO:0000313" key="15">
    <source>
        <dbReference type="EMBL" id="CTQ50208.1"/>
    </source>
</evidence>
<dbReference type="InterPro" id="IPR013785">
    <property type="entry name" value="Aldolase_TIM"/>
</dbReference>
<evidence type="ECO:0000256" key="6">
    <source>
        <dbReference type="ARBA" id="ARBA00009541"/>
    </source>
</evidence>
<protein>
    <recommendedName>
        <fullName evidence="7 10">Ribulose-phosphate 3-epimerase</fullName>
        <ecNumber evidence="7 10">5.1.3.1</ecNumber>
    </recommendedName>
</protein>
<dbReference type="RefSeq" id="WP_055085539.1">
    <property type="nucleotide sequence ID" value="NZ_CXSU01000012.1"/>
</dbReference>
<comment type="pathway">
    <text evidence="10">Carbohydrate degradation.</text>
</comment>
<evidence type="ECO:0000256" key="4">
    <source>
        <dbReference type="ARBA" id="ARBA00001947"/>
    </source>
</evidence>
<feature type="binding site" evidence="10 14">
    <location>
        <position position="14"/>
    </location>
    <ligand>
        <name>substrate</name>
    </ligand>
</feature>
<comment type="cofactor">
    <cofactor evidence="5">
        <name>Fe(2+)</name>
        <dbReference type="ChEBI" id="CHEBI:29033"/>
    </cofactor>
</comment>
<feature type="binding site" evidence="10 13">
    <location>
        <position position="39"/>
    </location>
    <ligand>
        <name>a divalent metal cation</name>
        <dbReference type="ChEBI" id="CHEBI:60240"/>
    </ligand>
</feature>
<comment type="similarity">
    <text evidence="6 10 11">Belongs to the ribulose-phosphate 3-epimerase family.</text>
</comment>
<feature type="binding site" evidence="10">
    <location>
        <begin position="179"/>
        <end position="181"/>
    </location>
    <ligand>
        <name>substrate</name>
    </ligand>
</feature>
<comment type="cofactor">
    <cofactor evidence="4">
        <name>Zn(2+)</name>
        <dbReference type="ChEBI" id="CHEBI:29105"/>
    </cofactor>
</comment>
<name>A0A0M6YIM5_9RHOB</name>
<comment type="cofactor">
    <cofactor evidence="10 13">
        <name>a divalent metal cation</name>
        <dbReference type="ChEBI" id="CHEBI:60240"/>
    </cofactor>
    <text evidence="10 13">Binds 1 divalent metal cation per subunit.</text>
</comment>
<evidence type="ECO:0000256" key="1">
    <source>
        <dbReference type="ARBA" id="ARBA00001782"/>
    </source>
</evidence>
<feature type="active site" description="Proton acceptor" evidence="10 12">
    <location>
        <position position="41"/>
    </location>
</feature>
<feature type="binding site" evidence="10 14">
    <location>
        <position position="72"/>
    </location>
    <ligand>
        <name>substrate</name>
    </ligand>
</feature>
<keyword evidence="8 10" id="KW-0479">Metal-binding</keyword>
<dbReference type="STRING" id="420998.JDO7802_02226"/>
<evidence type="ECO:0000256" key="3">
    <source>
        <dbReference type="ARBA" id="ARBA00001941"/>
    </source>
</evidence>
<keyword evidence="13" id="KW-0464">Manganese</keyword>
<evidence type="ECO:0000256" key="9">
    <source>
        <dbReference type="ARBA" id="ARBA00023235"/>
    </source>
</evidence>
<evidence type="ECO:0000256" key="14">
    <source>
        <dbReference type="PIRSR" id="PIRSR001461-3"/>
    </source>
</evidence>
<feature type="binding site" evidence="10 13">
    <location>
        <position position="179"/>
    </location>
    <ligand>
        <name>a divalent metal cation</name>
        <dbReference type="ChEBI" id="CHEBI:60240"/>
    </ligand>
</feature>
<dbReference type="HAMAP" id="MF_02227">
    <property type="entry name" value="RPE"/>
    <property type="match status" value="1"/>
</dbReference>
<dbReference type="InterPro" id="IPR026019">
    <property type="entry name" value="Ribul_P_3_epim"/>
</dbReference>
<dbReference type="InterPro" id="IPR011060">
    <property type="entry name" value="RibuloseP-bd_barrel"/>
</dbReference>
<feature type="binding site" evidence="14">
    <location>
        <position position="181"/>
    </location>
    <ligand>
        <name>substrate</name>
    </ligand>
</feature>
<dbReference type="InterPro" id="IPR000056">
    <property type="entry name" value="Ribul_P_3_epim-like"/>
</dbReference>
<keyword evidence="10 11" id="KW-0119">Carbohydrate metabolism</keyword>
<dbReference type="AlphaFoldDB" id="A0A0M6YIM5"/>
<evidence type="ECO:0000256" key="10">
    <source>
        <dbReference type="HAMAP-Rule" id="MF_02227"/>
    </source>
</evidence>
<feature type="binding site" evidence="10 14">
    <location>
        <begin position="201"/>
        <end position="202"/>
    </location>
    <ligand>
        <name>substrate</name>
    </ligand>
</feature>
<evidence type="ECO:0000313" key="16">
    <source>
        <dbReference type="Proteomes" id="UP000049222"/>
    </source>
</evidence>
<dbReference type="OrthoDB" id="1645589at2"/>
<gene>
    <name evidence="10 15" type="primary">rpe</name>
    <name evidence="15" type="ORF">JDO7802_02226</name>
</gene>
<comment type="cofactor">
    <cofactor evidence="2">
        <name>Mn(2+)</name>
        <dbReference type="ChEBI" id="CHEBI:29035"/>
    </cofactor>
</comment>
<proteinExistence type="inferred from homology"/>
<dbReference type="Pfam" id="PF00834">
    <property type="entry name" value="Ribul_P_3_epim"/>
    <property type="match status" value="1"/>
</dbReference>
<dbReference type="EMBL" id="CXSU01000012">
    <property type="protein sequence ID" value="CTQ50208.1"/>
    <property type="molecule type" value="Genomic_DNA"/>
</dbReference>
<dbReference type="PROSITE" id="PS01085">
    <property type="entry name" value="RIBUL_P_3_EPIMER_1"/>
    <property type="match status" value="1"/>
</dbReference>
<dbReference type="CDD" id="cd00429">
    <property type="entry name" value="RPE"/>
    <property type="match status" value="1"/>
</dbReference>
<feature type="binding site" evidence="10 13">
    <location>
        <position position="41"/>
    </location>
    <ligand>
        <name>a divalent metal cation</name>
        <dbReference type="ChEBI" id="CHEBI:60240"/>
    </ligand>
</feature>
<comment type="function">
    <text evidence="10">Catalyzes the reversible epimerization of D-ribulose 5-phosphate to D-xylulose 5-phosphate.</text>
</comment>
<keyword evidence="16" id="KW-1185">Reference proteome</keyword>
<dbReference type="Gene3D" id="3.20.20.70">
    <property type="entry name" value="Aldolase class I"/>
    <property type="match status" value="1"/>
</dbReference>
<evidence type="ECO:0000256" key="5">
    <source>
        <dbReference type="ARBA" id="ARBA00001954"/>
    </source>
</evidence>
<dbReference type="EC" id="5.1.3.1" evidence="7 10"/>
<evidence type="ECO:0000256" key="13">
    <source>
        <dbReference type="PIRSR" id="PIRSR001461-2"/>
    </source>
</evidence>
<evidence type="ECO:0000256" key="11">
    <source>
        <dbReference type="PIRNR" id="PIRNR001461"/>
    </source>
</evidence>
<dbReference type="GO" id="GO:0046872">
    <property type="term" value="F:metal ion binding"/>
    <property type="evidence" value="ECO:0007669"/>
    <property type="project" value="UniProtKB-UniRule"/>
</dbReference>
<keyword evidence="9 10" id="KW-0413">Isomerase</keyword>
<evidence type="ECO:0000256" key="7">
    <source>
        <dbReference type="ARBA" id="ARBA00013188"/>
    </source>
</evidence>
<evidence type="ECO:0000256" key="12">
    <source>
        <dbReference type="PIRSR" id="PIRSR001461-1"/>
    </source>
</evidence>
<keyword evidence="13" id="KW-0862">Zinc</keyword>
<feature type="binding site" evidence="10 14">
    <location>
        <begin position="148"/>
        <end position="151"/>
    </location>
    <ligand>
        <name>substrate</name>
    </ligand>
</feature>
<dbReference type="PIRSF" id="PIRSF001461">
    <property type="entry name" value="RPE"/>
    <property type="match status" value="1"/>
</dbReference>
<evidence type="ECO:0000256" key="8">
    <source>
        <dbReference type="ARBA" id="ARBA00022723"/>
    </source>
</evidence>
<dbReference type="GO" id="GO:0004750">
    <property type="term" value="F:D-ribulose-phosphate 3-epimerase activity"/>
    <property type="evidence" value="ECO:0007669"/>
    <property type="project" value="UniProtKB-UniRule"/>
</dbReference>
<dbReference type="GO" id="GO:0006098">
    <property type="term" value="P:pentose-phosphate shunt"/>
    <property type="evidence" value="ECO:0007669"/>
    <property type="project" value="UniProtKB-UniRule"/>
</dbReference>
<dbReference type="PANTHER" id="PTHR11749">
    <property type="entry name" value="RIBULOSE-5-PHOSPHATE-3-EPIMERASE"/>
    <property type="match status" value="1"/>
</dbReference>
<dbReference type="PROSITE" id="PS01086">
    <property type="entry name" value="RIBUL_P_3_EPIMER_2"/>
    <property type="match status" value="1"/>
</dbReference>